<dbReference type="Ensembl" id="ENSHHUT00000017269.1">
    <property type="protein sequence ID" value="ENSHHUP00000016663.1"/>
    <property type="gene ID" value="ENSHHUG00000010406.1"/>
</dbReference>
<sequence length="158" mass="17855">MKTICPFLVMDCNKNGSYFNAAAILSLSPSLDRPLCVTLVFSMKGQRYLRIGLAVPLFGSLAFLRRMLADEGKISPDQVILTEIYTTGFQRSFFDEEDLTCIAETDIIYAFQAPPLYIRGGSARFSGNRSNNYIFQGHSDQYHHYQPRSSNRICPFST</sequence>
<organism evidence="1 2">
    <name type="scientific">Hucho hucho</name>
    <name type="common">huchen</name>
    <dbReference type="NCBI Taxonomy" id="62062"/>
    <lineage>
        <taxon>Eukaryota</taxon>
        <taxon>Metazoa</taxon>
        <taxon>Chordata</taxon>
        <taxon>Craniata</taxon>
        <taxon>Vertebrata</taxon>
        <taxon>Euteleostomi</taxon>
        <taxon>Actinopterygii</taxon>
        <taxon>Neopterygii</taxon>
        <taxon>Teleostei</taxon>
        <taxon>Protacanthopterygii</taxon>
        <taxon>Salmoniformes</taxon>
        <taxon>Salmonidae</taxon>
        <taxon>Salmoninae</taxon>
        <taxon>Hucho</taxon>
    </lineage>
</organism>
<keyword evidence="2" id="KW-1185">Reference proteome</keyword>
<evidence type="ECO:0000313" key="1">
    <source>
        <dbReference type="Ensembl" id="ENSHHUP00000016663.1"/>
    </source>
</evidence>
<name>A0A4W5KHV4_9TELE</name>
<reference evidence="2" key="1">
    <citation type="submission" date="2018-06" db="EMBL/GenBank/DDBJ databases">
        <title>Genome assembly of Danube salmon.</title>
        <authorList>
            <person name="Macqueen D.J."/>
            <person name="Gundappa M.K."/>
        </authorList>
    </citation>
    <scope>NUCLEOTIDE SEQUENCE [LARGE SCALE GENOMIC DNA]</scope>
</reference>
<dbReference type="AlphaFoldDB" id="A0A4W5KHV4"/>
<evidence type="ECO:0000313" key="2">
    <source>
        <dbReference type="Proteomes" id="UP000314982"/>
    </source>
</evidence>
<proteinExistence type="predicted"/>
<reference evidence="1" key="2">
    <citation type="submission" date="2025-08" db="UniProtKB">
        <authorList>
            <consortium name="Ensembl"/>
        </authorList>
    </citation>
    <scope>IDENTIFICATION</scope>
</reference>
<dbReference type="Proteomes" id="UP000314982">
    <property type="component" value="Unassembled WGS sequence"/>
</dbReference>
<dbReference type="STRING" id="62062.ENSHHUP00000016663"/>
<protein>
    <submittedName>
        <fullName evidence="1">Uncharacterized protein</fullName>
    </submittedName>
</protein>
<reference evidence="1" key="3">
    <citation type="submission" date="2025-09" db="UniProtKB">
        <authorList>
            <consortium name="Ensembl"/>
        </authorList>
    </citation>
    <scope>IDENTIFICATION</scope>
</reference>
<accession>A0A4W5KHV4</accession>